<evidence type="ECO:0000256" key="4">
    <source>
        <dbReference type="ARBA" id="ARBA00023015"/>
    </source>
</evidence>
<comment type="caution">
    <text evidence="9">The sequence shown here is derived from an EMBL/GenBank/DDBJ whole genome shotgun (WGS) entry which is preliminary data.</text>
</comment>
<sequence length="456" mass="52113">MELDVEEEPVPAAPSKRPRPTGLDGEDGDSLPSLSSMSTSRLETEPHCENGWVPRAMRRAVRRRLSSEPTTARETHRCLFCLEDNVVEPCETIPCGHRQGCWACVLVWMIDRGYCALCRERIQRIVRGSDGDVYTQDDAANLDIRNTDGPPTFSGLLARATLQCQISREIAKELRERWTRRNLTPDSEMVDLIEAWHRQGLIAVPARRFLLSAWQLCRRDDRVGDRRPAQALHAFLSSPSWGDDNGLDRALERRRTVYFHHRFSKHVGSNQSSKYSEITPAMFLRDPALVSRARKWIRRELLVFDFLKVRLRRQSASRAFQAPQIAGSSTAEDQVAEPSTAADQNPLGPPRPAKHDMARRRAQNAEFLLEFIIAILKTVDIKGSAGQAENMISEYLGRRNTQLFLHELRAWLRSPFTELEDWDRAVQYDGELRPEWLRALDSGARPGPSRHPDDYE</sequence>
<keyword evidence="3" id="KW-0808">Transferase</keyword>
<keyword evidence="6" id="KW-0479">Metal-binding</keyword>
<dbReference type="PROSITE" id="PS50089">
    <property type="entry name" value="ZF_RING_2"/>
    <property type="match status" value="1"/>
</dbReference>
<dbReference type="Proteomes" id="UP000029964">
    <property type="component" value="Unassembled WGS sequence"/>
</dbReference>
<evidence type="ECO:0000313" key="10">
    <source>
        <dbReference type="Proteomes" id="UP000029964"/>
    </source>
</evidence>
<dbReference type="GO" id="GO:0008270">
    <property type="term" value="F:zinc ion binding"/>
    <property type="evidence" value="ECO:0007669"/>
    <property type="project" value="UniProtKB-KW"/>
</dbReference>
<keyword evidence="10" id="KW-1185">Reference proteome</keyword>
<evidence type="ECO:0000256" key="1">
    <source>
        <dbReference type="ARBA" id="ARBA00000900"/>
    </source>
</evidence>
<dbReference type="Gene3D" id="3.30.40.10">
    <property type="entry name" value="Zinc/RING finger domain, C3HC4 (zinc finger)"/>
    <property type="match status" value="1"/>
</dbReference>
<name>A0A086TG79_HAPC1</name>
<dbReference type="HOGENOM" id="CLU_599856_0_0_1"/>
<proteinExistence type="predicted"/>
<dbReference type="InterPro" id="IPR013083">
    <property type="entry name" value="Znf_RING/FYVE/PHD"/>
</dbReference>
<dbReference type="AlphaFoldDB" id="A0A086TG79"/>
<dbReference type="EMBL" id="JPKY01000004">
    <property type="protein sequence ID" value="KFH48361.1"/>
    <property type="molecule type" value="Genomic_DNA"/>
</dbReference>
<evidence type="ECO:0000259" key="8">
    <source>
        <dbReference type="PROSITE" id="PS50089"/>
    </source>
</evidence>
<evidence type="ECO:0000256" key="6">
    <source>
        <dbReference type="PROSITE-ProRule" id="PRU00175"/>
    </source>
</evidence>
<keyword evidence="4" id="KW-0805">Transcription regulation</keyword>
<protein>
    <recommendedName>
        <fullName evidence="2">RING-type E3 ubiquitin transferase</fullName>
        <ecNumber evidence="2">2.3.2.27</ecNumber>
    </recommendedName>
</protein>
<dbReference type="PANTHER" id="PTHR46077">
    <property type="entry name" value="E3 UBIQUITIN-PROTEIN LIGASE TOPORS"/>
    <property type="match status" value="1"/>
</dbReference>
<keyword evidence="5" id="KW-0804">Transcription</keyword>
<dbReference type="InterPro" id="IPR001841">
    <property type="entry name" value="Znf_RING"/>
</dbReference>
<reference evidence="10" key="1">
    <citation type="journal article" date="2014" name="Genome Announc.">
        <title>Genome sequence and annotation of Acremonium chrysogenum, producer of the beta-lactam antibiotic cephalosporin C.</title>
        <authorList>
            <person name="Terfehr D."/>
            <person name="Dahlmann T.A."/>
            <person name="Specht T."/>
            <person name="Zadra I."/>
            <person name="Kuernsteiner H."/>
            <person name="Kueck U."/>
        </authorList>
    </citation>
    <scope>NUCLEOTIDE SEQUENCE [LARGE SCALE GENOMIC DNA]</scope>
    <source>
        <strain evidence="10">ATCC 11550 / CBS 779.69 / DSM 880 / IAM 14645 / JCM 23072 / IMI 49137</strain>
    </source>
</reference>
<feature type="region of interest" description="Disordered" evidence="7">
    <location>
        <begin position="1"/>
        <end position="48"/>
    </location>
</feature>
<dbReference type="EC" id="2.3.2.27" evidence="2"/>
<feature type="compositionally biased region" description="Low complexity" evidence="7">
    <location>
        <begin position="30"/>
        <end position="41"/>
    </location>
</feature>
<keyword evidence="6" id="KW-0863">Zinc-finger</keyword>
<organism evidence="9 10">
    <name type="scientific">Hapsidospora chrysogenum (strain ATCC 11550 / CBS 779.69 / DSM 880 / IAM 14645 / JCM 23072 / IMI 49137)</name>
    <name type="common">Acremonium chrysogenum</name>
    <dbReference type="NCBI Taxonomy" id="857340"/>
    <lineage>
        <taxon>Eukaryota</taxon>
        <taxon>Fungi</taxon>
        <taxon>Dikarya</taxon>
        <taxon>Ascomycota</taxon>
        <taxon>Pezizomycotina</taxon>
        <taxon>Sordariomycetes</taxon>
        <taxon>Hypocreomycetidae</taxon>
        <taxon>Hypocreales</taxon>
        <taxon>Bionectriaceae</taxon>
        <taxon>Hapsidospora</taxon>
    </lineage>
</organism>
<evidence type="ECO:0000256" key="7">
    <source>
        <dbReference type="SAM" id="MobiDB-lite"/>
    </source>
</evidence>
<gene>
    <name evidence="9" type="ORF">ACRE_008800</name>
</gene>
<dbReference type="GO" id="GO:0000209">
    <property type="term" value="P:protein polyubiquitination"/>
    <property type="evidence" value="ECO:0007669"/>
    <property type="project" value="TreeGrafter"/>
</dbReference>
<evidence type="ECO:0000256" key="3">
    <source>
        <dbReference type="ARBA" id="ARBA00022679"/>
    </source>
</evidence>
<feature type="domain" description="RING-type" evidence="8">
    <location>
        <begin position="78"/>
        <end position="119"/>
    </location>
</feature>
<accession>A0A086TG79</accession>
<dbReference type="PANTHER" id="PTHR46077:SF1">
    <property type="entry name" value="TOP1 BINDING ARGININE_SERINE RICH PROTEIN, E3 UBIQUITIN LIGASE"/>
    <property type="match status" value="1"/>
</dbReference>
<dbReference type="SUPFAM" id="SSF57850">
    <property type="entry name" value="RING/U-box"/>
    <property type="match status" value="1"/>
</dbReference>
<dbReference type="GO" id="GO:0006513">
    <property type="term" value="P:protein monoubiquitination"/>
    <property type="evidence" value="ECO:0007669"/>
    <property type="project" value="TreeGrafter"/>
</dbReference>
<dbReference type="STRING" id="857340.A0A086TG79"/>
<evidence type="ECO:0000313" key="9">
    <source>
        <dbReference type="EMBL" id="KFH48361.1"/>
    </source>
</evidence>
<dbReference type="GO" id="GO:0061630">
    <property type="term" value="F:ubiquitin protein ligase activity"/>
    <property type="evidence" value="ECO:0007669"/>
    <property type="project" value="UniProtKB-EC"/>
</dbReference>
<dbReference type="OrthoDB" id="21204at2759"/>
<feature type="region of interest" description="Disordered" evidence="7">
    <location>
        <begin position="322"/>
        <end position="359"/>
    </location>
</feature>
<evidence type="ECO:0000256" key="2">
    <source>
        <dbReference type="ARBA" id="ARBA00012483"/>
    </source>
</evidence>
<comment type="catalytic activity">
    <reaction evidence="1">
        <text>S-ubiquitinyl-[E2 ubiquitin-conjugating enzyme]-L-cysteine + [acceptor protein]-L-lysine = [E2 ubiquitin-conjugating enzyme]-L-cysteine + N(6)-ubiquitinyl-[acceptor protein]-L-lysine.</text>
        <dbReference type="EC" id="2.3.2.27"/>
    </reaction>
</comment>
<evidence type="ECO:0000256" key="5">
    <source>
        <dbReference type="ARBA" id="ARBA00023163"/>
    </source>
</evidence>
<keyword evidence="6" id="KW-0862">Zinc</keyword>